<dbReference type="Proteomes" id="UP000248340">
    <property type="component" value="Unassembled WGS sequence"/>
</dbReference>
<organism evidence="2 3">
    <name type="scientific">Aspergillus uvarum CBS 121591</name>
    <dbReference type="NCBI Taxonomy" id="1448315"/>
    <lineage>
        <taxon>Eukaryota</taxon>
        <taxon>Fungi</taxon>
        <taxon>Dikarya</taxon>
        <taxon>Ascomycota</taxon>
        <taxon>Pezizomycotina</taxon>
        <taxon>Eurotiomycetes</taxon>
        <taxon>Eurotiomycetidae</taxon>
        <taxon>Eurotiales</taxon>
        <taxon>Aspergillaceae</taxon>
        <taxon>Aspergillus</taxon>
        <taxon>Aspergillus subgen. Circumdati</taxon>
    </lineage>
</organism>
<dbReference type="AlphaFoldDB" id="A0A319DTP7"/>
<keyword evidence="1" id="KW-0812">Transmembrane</keyword>
<evidence type="ECO:0000313" key="3">
    <source>
        <dbReference type="Proteomes" id="UP000248340"/>
    </source>
</evidence>
<dbReference type="GeneID" id="37144156"/>
<gene>
    <name evidence="2" type="ORF">BO82DRAFT_63416</name>
</gene>
<dbReference type="VEuPathDB" id="FungiDB:BO82DRAFT_63416"/>
<protein>
    <submittedName>
        <fullName evidence="2">Uncharacterized protein</fullName>
    </submittedName>
</protein>
<name>A0A319DTP7_9EURO</name>
<proteinExistence type="predicted"/>
<evidence type="ECO:0000313" key="2">
    <source>
        <dbReference type="EMBL" id="PYH82532.1"/>
    </source>
</evidence>
<accession>A0A319DTP7</accession>
<keyword evidence="1" id="KW-1133">Transmembrane helix</keyword>
<sequence>MYTLMITHGMNTRLEAAASICVCNFYFFFFYLNSLLFYCELLLPVAISPVVLWIYNEHTDNSNPKVSTSKSWTWNHSSQPERGRNINSIKIKKRKVVPSHIRTHPDPCPEANFSPAVSSNYMVYVADVWYLLKFSPCPGATATFWPPIRFASHLLDHCLQSG</sequence>
<reference evidence="2 3" key="1">
    <citation type="submission" date="2016-12" db="EMBL/GenBank/DDBJ databases">
        <title>The genomes of Aspergillus section Nigri reveals drivers in fungal speciation.</title>
        <authorList>
            <consortium name="DOE Joint Genome Institute"/>
            <person name="Vesth T.C."/>
            <person name="Nybo J."/>
            <person name="Theobald S."/>
            <person name="Brandl J."/>
            <person name="Frisvad J.C."/>
            <person name="Nielsen K.F."/>
            <person name="Lyhne E.K."/>
            <person name="Kogle M.E."/>
            <person name="Kuo A."/>
            <person name="Riley R."/>
            <person name="Clum A."/>
            <person name="Nolan M."/>
            <person name="Lipzen A."/>
            <person name="Salamov A."/>
            <person name="Henrissat B."/>
            <person name="Wiebenga A."/>
            <person name="De Vries R.P."/>
            <person name="Grigoriev I.V."/>
            <person name="Mortensen U.H."/>
            <person name="Andersen M.R."/>
            <person name="Baker S.E."/>
        </authorList>
    </citation>
    <scope>NUCLEOTIDE SEQUENCE [LARGE SCALE GENOMIC DNA]</scope>
    <source>
        <strain evidence="2 3">CBS 121591</strain>
    </source>
</reference>
<dbReference type="RefSeq" id="XP_025492732.1">
    <property type="nucleotide sequence ID" value="XM_025641414.1"/>
</dbReference>
<keyword evidence="3" id="KW-1185">Reference proteome</keyword>
<evidence type="ECO:0000256" key="1">
    <source>
        <dbReference type="SAM" id="Phobius"/>
    </source>
</evidence>
<dbReference type="EMBL" id="KZ821695">
    <property type="protein sequence ID" value="PYH82532.1"/>
    <property type="molecule type" value="Genomic_DNA"/>
</dbReference>
<feature type="transmembrane region" description="Helical" evidence="1">
    <location>
        <begin position="12"/>
        <end position="29"/>
    </location>
</feature>
<keyword evidence="1" id="KW-0472">Membrane</keyword>